<evidence type="ECO:0000256" key="2">
    <source>
        <dbReference type="ARBA" id="ARBA00006278"/>
    </source>
</evidence>
<comment type="caution">
    <text evidence="13">The sequence shown here is derived from an EMBL/GenBank/DDBJ whole genome shotgun (WGS) entry which is preliminary data.</text>
</comment>
<dbReference type="GO" id="GO:0005886">
    <property type="term" value="C:plasma membrane"/>
    <property type="evidence" value="ECO:0007669"/>
    <property type="project" value="TreeGrafter"/>
</dbReference>
<keyword evidence="4 11" id="KW-0812">Transmembrane</keyword>
<dbReference type="Gene3D" id="3.40.50.80">
    <property type="entry name" value="Nucleotide-binding domain of ferredoxin-NADP reductase (FNR) module"/>
    <property type="match status" value="1"/>
</dbReference>
<sequence length="626" mass="69617">MGWPYQFLDLSKADKHLRRQTLDRYAFYAQLTALLPIILILGYRIVTWAIKAVQARNGAYAAIPNSPALKVARLSSSGSRTARVRRLQWWLGGEVVAFGRAWGHRDQWVVGSAWTGWMLLLCVLGTGQDYLHLTKRFGIIAASQYPIQYLLALKSLNPFAYAFRSSHEQVNRWHRVLGRVIYFLLCLHVIFYLNYFVQGGILKQRLLAPVVAFGVVAFLGLNLLSAIALRTIRRFSYRLFFITHLIVALAMPPLLLLHAKPAKVFMIEAIVVFIADLVSRKLDTVTAHATLEHIPGTTLVKMTASVPYTKVNRFREHPGSHIYLSFPAAARLHSDPTSISYLLFEFLFNPFTVAAVDEETGDLTLVARHLGGPMTAALARFAGVGKPGPTRRPSNANGTTSNEDKVPLYIEGPYGCVRHFPTFSSGDFDRILLVAGGIGATFTVPLYRSMLQENPNAKVEMVWAVRGAGDATWAVAANDPAKGLMNDDNVHIFLTGDILSADPSGISGSAKPNASSSSRNHRRVDSNGEGSSSITGGANNGNGDSGEVEMSAMYRDRRRNKYTSQHNRKRPDLKRIVDDVFRHGQEERVAVMVCGPEEMARELRYHVGVWVMKGRTVWFHNESFGY</sequence>
<protein>
    <submittedName>
        <fullName evidence="13">Ferric reductase NAD binding domain-containing protein</fullName>
    </submittedName>
</protein>
<evidence type="ECO:0000256" key="9">
    <source>
        <dbReference type="ARBA" id="ARBA00023180"/>
    </source>
</evidence>
<evidence type="ECO:0000256" key="6">
    <source>
        <dbReference type="ARBA" id="ARBA00023002"/>
    </source>
</evidence>
<evidence type="ECO:0000259" key="12">
    <source>
        <dbReference type="PROSITE" id="PS51384"/>
    </source>
</evidence>
<feature type="domain" description="FAD-binding FR-type" evidence="12">
    <location>
        <begin position="264"/>
        <end position="420"/>
    </location>
</feature>
<dbReference type="InterPro" id="IPR017927">
    <property type="entry name" value="FAD-bd_FR_type"/>
</dbReference>
<proteinExistence type="inferred from homology"/>
<keyword evidence="9" id="KW-0325">Glycoprotein</keyword>
<dbReference type="Pfam" id="PF08030">
    <property type="entry name" value="NAD_binding_6"/>
    <property type="match status" value="1"/>
</dbReference>
<name>A0AAN6NAS9_9PEZI</name>
<feature type="region of interest" description="Disordered" evidence="10">
    <location>
        <begin position="504"/>
        <end position="547"/>
    </location>
</feature>
<dbReference type="GO" id="GO:0006879">
    <property type="term" value="P:intracellular iron ion homeostasis"/>
    <property type="evidence" value="ECO:0007669"/>
    <property type="project" value="TreeGrafter"/>
</dbReference>
<evidence type="ECO:0000256" key="5">
    <source>
        <dbReference type="ARBA" id="ARBA00022989"/>
    </source>
</evidence>
<dbReference type="GO" id="GO:0015677">
    <property type="term" value="P:copper ion import"/>
    <property type="evidence" value="ECO:0007669"/>
    <property type="project" value="TreeGrafter"/>
</dbReference>
<dbReference type="GO" id="GO:0006826">
    <property type="term" value="P:iron ion transport"/>
    <property type="evidence" value="ECO:0007669"/>
    <property type="project" value="TreeGrafter"/>
</dbReference>
<feature type="compositionally biased region" description="Polar residues" evidence="10">
    <location>
        <begin position="392"/>
        <end position="401"/>
    </location>
</feature>
<dbReference type="GO" id="GO:0000293">
    <property type="term" value="F:ferric-chelate reductase activity"/>
    <property type="evidence" value="ECO:0007669"/>
    <property type="project" value="TreeGrafter"/>
</dbReference>
<evidence type="ECO:0000256" key="1">
    <source>
        <dbReference type="ARBA" id="ARBA00004141"/>
    </source>
</evidence>
<dbReference type="InterPro" id="IPR013130">
    <property type="entry name" value="Fe3_Rdtase_TM_dom"/>
</dbReference>
<evidence type="ECO:0000313" key="13">
    <source>
        <dbReference type="EMBL" id="KAK3941353.1"/>
    </source>
</evidence>
<dbReference type="PANTHER" id="PTHR32361:SF9">
    <property type="entry name" value="FERRIC REDUCTASE TRANSMEMBRANE COMPONENT 3-RELATED"/>
    <property type="match status" value="1"/>
</dbReference>
<evidence type="ECO:0000256" key="11">
    <source>
        <dbReference type="SAM" id="Phobius"/>
    </source>
</evidence>
<keyword evidence="8 11" id="KW-0472">Membrane</keyword>
<accession>A0AAN6NAS9</accession>
<feature type="transmembrane region" description="Helical" evidence="11">
    <location>
        <begin position="147"/>
        <end position="164"/>
    </location>
</feature>
<dbReference type="SUPFAM" id="SSF52343">
    <property type="entry name" value="Ferredoxin reductase-like, C-terminal NADP-linked domain"/>
    <property type="match status" value="1"/>
</dbReference>
<dbReference type="SFLD" id="SFLDG01168">
    <property type="entry name" value="Ferric_reductase_subgroup_(FRE"/>
    <property type="match status" value="1"/>
</dbReference>
<evidence type="ECO:0000256" key="8">
    <source>
        <dbReference type="ARBA" id="ARBA00023136"/>
    </source>
</evidence>
<feature type="transmembrane region" description="Helical" evidence="11">
    <location>
        <begin position="25"/>
        <end position="46"/>
    </location>
</feature>
<keyword evidence="5 11" id="KW-1133">Transmembrane helix</keyword>
<reference evidence="14" key="1">
    <citation type="journal article" date="2023" name="Mol. Phylogenet. Evol.">
        <title>Genome-scale phylogeny and comparative genomics of the fungal order Sordariales.</title>
        <authorList>
            <person name="Hensen N."/>
            <person name="Bonometti L."/>
            <person name="Westerberg I."/>
            <person name="Brannstrom I.O."/>
            <person name="Guillou S."/>
            <person name="Cros-Aarteil S."/>
            <person name="Calhoun S."/>
            <person name="Haridas S."/>
            <person name="Kuo A."/>
            <person name="Mondo S."/>
            <person name="Pangilinan J."/>
            <person name="Riley R."/>
            <person name="LaButti K."/>
            <person name="Andreopoulos B."/>
            <person name="Lipzen A."/>
            <person name="Chen C."/>
            <person name="Yan M."/>
            <person name="Daum C."/>
            <person name="Ng V."/>
            <person name="Clum A."/>
            <person name="Steindorff A."/>
            <person name="Ohm R.A."/>
            <person name="Martin F."/>
            <person name="Silar P."/>
            <person name="Natvig D.O."/>
            <person name="Lalanne C."/>
            <person name="Gautier V."/>
            <person name="Ament-Velasquez S.L."/>
            <person name="Kruys A."/>
            <person name="Hutchinson M.I."/>
            <person name="Powell A.J."/>
            <person name="Barry K."/>
            <person name="Miller A.N."/>
            <person name="Grigoriev I.V."/>
            <person name="Debuchy R."/>
            <person name="Gladieux P."/>
            <person name="Hiltunen Thoren M."/>
            <person name="Johannesson H."/>
        </authorList>
    </citation>
    <scope>NUCLEOTIDE SEQUENCE [LARGE SCALE GENOMIC DNA]</scope>
    <source>
        <strain evidence="14">CBS 340.73</strain>
    </source>
</reference>
<feature type="transmembrane region" description="Helical" evidence="11">
    <location>
        <begin position="207"/>
        <end position="227"/>
    </location>
</feature>
<evidence type="ECO:0000256" key="4">
    <source>
        <dbReference type="ARBA" id="ARBA00022692"/>
    </source>
</evidence>
<feature type="compositionally biased region" description="Low complexity" evidence="10">
    <location>
        <begin position="507"/>
        <end position="518"/>
    </location>
</feature>
<dbReference type="SFLD" id="SFLDS00052">
    <property type="entry name" value="Ferric_Reductase_Domain"/>
    <property type="match status" value="1"/>
</dbReference>
<dbReference type="Proteomes" id="UP001303473">
    <property type="component" value="Unassembled WGS sequence"/>
</dbReference>
<dbReference type="PROSITE" id="PS51384">
    <property type="entry name" value="FAD_FR"/>
    <property type="match status" value="1"/>
</dbReference>
<feature type="compositionally biased region" description="Polar residues" evidence="10">
    <location>
        <begin position="528"/>
        <end position="537"/>
    </location>
</feature>
<feature type="transmembrane region" description="Helical" evidence="11">
    <location>
        <begin position="108"/>
        <end position="127"/>
    </location>
</feature>
<keyword evidence="7" id="KW-0406">Ion transport</keyword>
<comment type="subcellular location">
    <subcellularLocation>
        <location evidence="1">Membrane</location>
        <topology evidence="1">Multi-pass membrane protein</topology>
    </subcellularLocation>
</comment>
<keyword evidence="3" id="KW-0813">Transport</keyword>
<feature type="transmembrane region" description="Helical" evidence="11">
    <location>
        <begin position="239"/>
        <end position="259"/>
    </location>
</feature>
<organism evidence="13 14">
    <name type="scientific">Diplogelasinospora grovesii</name>
    <dbReference type="NCBI Taxonomy" id="303347"/>
    <lineage>
        <taxon>Eukaryota</taxon>
        <taxon>Fungi</taxon>
        <taxon>Dikarya</taxon>
        <taxon>Ascomycota</taxon>
        <taxon>Pezizomycotina</taxon>
        <taxon>Sordariomycetes</taxon>
        <taxon>Sordariomycetidae</taxon>
        <taxon>Sordariales</taxon>
        <taxon>Diplogelasinosporaceae</taxon>
        <taxon>Diplogelasinospora</taxon>
    </lineage>
</organism>
<dbReference type="InterPro" id="IPR051410">
    <property type="entry name" value="Ferric/Cupric_Reductase"/>
</dbReference>
<evidence type="ECO:0000313" key="14">
    <source>
        <dbReference type="Proteomes" id="UP001303473"/>
    </source>
</evidence>
<keyword evidence="14" id="KW-1185">Reference proteome</keyword>
<gene>
    <name evidence="13" type="ORF">QBC46DRAFT_286486</name>
</gene>
<evidence type="ECO:0000256" key="7">
    <source>
        <dbReference type="ARBA" id="ARBA00023065"/>
    </source>
</evidence>
<evidence type="ECO:0000256" key="3">
    <source>
        <dbReference type="ARBA" id="ARBA00022448"/>
    </source>
</evidence>
<dbReference type="InterPro" id="IPR013121">
    <property type="entry name" value="Fe_red_NAD-bd_6"/>
</dbReference>
<dbReference type="PANTHER" id="PTHR32361">
    <property type="entry name" value="FERRIC/CUPRIC REDUCTASE TRANSMEMBRANE COMPONENT"/>
    <property type="match status" value="1"/>
</dbReference>
<keyword evidence="6" id="KW-0560">Oxidoreductase</keyword>
<dbReference type="EMBL" id="MU853784">
    <property type="protein sequence ID" value="KAK3941353.1"/>
    <property type="molecule type" value="Genomic_DNA"/>
</dbReference>
<comment type="similarity">
    <text evidence="2">Belongs to the ferric reductase (FRE) family.</text>
</comment>
<feature type="region of interest" description="Disordered" evidence="10">
    <location>
        <begin position="385"/>
        <end position="404"/>
    </location>
</feature>
<dbReference type="AlphaFoldDB" id="A0AAN6NAS9"/>
<dbReference type="CDD" id="cd06186">
    <property type="entry name" value="NOX_Duox_like_FAD_NADP"/>
    <property type="match status" value="1"/>
</dbReference>
<evidence type="ECO:0000256" key="10">
    <source>
        <dbReference type="SAM" id="MobiDB-lite"/>
    </source>
</evidence>
<dbReference type="Pfam" id="PF01794">
    <property type="entry name" value="Ferric_reduct"/>
    <property type="match status" value="1"/>
</dbReference>
<dbReference type="InterPro" id="IPR039261">
    <property type="entry name" value="FNR_nucleotide-bd"/>
</dbReference>
<feature type="transmembrane region" description="Helical" evidence="11">
    <location>
        <begin position="176"/>
        <end position="195"/>
    </location>
</feature>